<dbReference type="InterPro" id="IPR041588">
    <property type="entry name" value="Integrase_H2C2"/>
</dbReference>
<dbReference type="EMBL" id="RCMG01001306">
    <property type="protein sequence ID" value="KAG2830777.1"/>
    <property type="molecule type" value="Genomic_DNA"/>
</dbReference>
<feature type="domain" description="Reverse transcriptase" evidence="2">
    <location>
        <begin position="52"/>
        <end position="237"/>
    </location>
</feature>
<dbReference type="InterPro" id="IPR043502">
    <property type="entry name" value="DNA/RNA_pol_sf"/>
</dbReference>
<dbReference type="GO" id="GO:0003676">
    <property type="term" value="F:nucleic acid binding"/>
    <property type="evidence" value="ECO:0007669"/>
    <property type="project" value="InterPro"/>
</dbReference>
<evidence type="ECO:0000313" key="4">
    <source>
        <dbReference type="Proteomes" id="UP000735874"/>
    </source>
</evidence>
<dbReference type="GO" id="GO:0003824">
    <property type="term" value="F:catalytic activity"/>
    <property type="evidence" value="ECO:0007669"/>
    <property type="project" value="UniProtKB-KW"/>
</dbReference>
<keyword evidence="1" id="KW-0511">Multifunctional enzyme</keyword>
<dbReference type="Proteomes" id="UP000735874">
    <property type="component" value="Unassembled WGS sequence"/>
</dbReference>
<reference evidence="3" key="1">
    <citation type="submission" date="2018-10" db="EMBL/GenBank/DDBJ databases">
        <title>Effector identification in a new, highly contiguous assembly of the strawberry crown rot pathogen Phytophthora cactorum.</title>
        <authorList>
            <person name="Armitage A.D."/>
            <person name="Nellist C.F."/>
            <person name="Bates H."/>
            <person name="Vickerstaff R.J."/>
            <person name="Harrison R.J."/>
        </authorList>
    </citation>
    <scope>NUCLEOTIDE SEQUENCE</scope>
    <source>
        <strain evidence="3">15-7</strain>
    </source>
</reference>
<gene>
    <name evidence="3" type="ORF">PC113_g21049</name>
</gene>
<dbReference type="InterPro" id="IPR041577">
    <property type="entry name" value="RT_RNaseH_2"/>
</dbReference>
<dbReference type="Pfam" id="PF17921">
    <property type="entry name" value="Integrase_H2C2"/>
    <property type="match status" value="1"/>
</dbReference>
<dbReference type="Gene3D" id="3.30.420.10">
    <property type="entry name" value="Ribonuclease H-like superfamily/Ribonuclease H"/>
    <property type="match status" value="1"/>
</dbReference>
<dbReference type="InterPro" id="IPR036397">
    <property type="entry name" value="RNaseH_sf"/>
</dbReference>
<dbReference type="SUPFAM" id="SSF53098">
    <property type="entry name" value="Ribonuclease H-like"/>
    <property type="match status" value="1"/>
</dbReference>
<dbReference type="PANTHER" id="PTHR37984:SF5">
    <property type="entry name" value="PROTEIN NYNRIN-LIKE"/>
    <property type="match status" value="1"/>
</dbReference>
<dbReference type="Gene3D" id="3.10.10.10">
    <property type="entry name" value="HIV Type 1 Reverse Transcriptase, subunit A, domain 1"/>
    <property type="match status" value="1"/>
</dbReference>
<accession>A0A8T0Y1S8</accession>
<sequence>MVPDEIPAEVPQDKGIQSEIDLVPGTKYCVVRQWLLPRDQVKAIDDFFESHRQAGQVRESKSPHSAPTFCVKKPQGEWRIVHSYNKLSDATIPAQTPIPRKDVIIDSMAKSSIYSALDLRNGFYHILMRESNIPLTTVSTPSGMLWEWLVMPQGLKNAPATFNRCVTHLLRSGRDFAPSYFDDVFVHSRSVNGKTDVEVHKEHLRKLLGLMCKHKLYANLKKCIFGASEIPILGCLVGRNGVRPDPEKVRVISEWPTLSNVKELRQFLGLATYLCKYVESYAGKIRPLSQLLKKEVEWKWTAECQQAFDAVKQGLTEAPILAVADQDRPFHFVCDASDFAIGCTLKQHDDEDRDRVVYYQSRQLKPAERNYPVHDKELLAMKYALAKFRVYLLGSGPFVVYTDHTSLRTVVKSPHISQRMARWLSFFAEYDFRVEYKPGRLNVVADTLSRRPDYVVKTADANRIGVERVSAPSSSLIVERVSAPSSSLIDDVKAAYASDADAKQLLSYASAPSCSAVDDDVIGIVVPNDYDLRMRIMFKYHDAPTAGNPGREKTYLLVTRDFHWNHQYKWVRKYAPLQSLPTQSECWQSISMDFDFGLPSDMPAEGTAVQTARLFVDMVFKHHGMPLDIVSNRDPRFTAWFWQEGLTLLGTQLSMSTADHPQTDG</sequence>
<dbReference type="PANTHER" id="PTHR37984">
    <property type="entry name" value="PROTEIN CBG26694"/>
    <property type="match status" value="1"/>
</dbReference>
<organism evidence="3 4">
    <name type="scientific">Phytophthora cactorum</name>
    <dbReference type="NCBI Taxonomy" id="29920"/>
    <lineage>
        <taxon>Eukaryota</taxon>
        <taxon>Sar</taxon>
        <taxon>Stramenopiles</taxon>
        <taxon>Oomycota</taxon>
        <taxon>Peronosporomycetes</taxon>
        <taxon>Peronosporales</taxon>
        <taxon>Peronosporaceae</taxon>
        <taxon>Phytophthora</taxon>
    </lineage>
</organism>
<dbReference type="CDD" id="cd01647">
    <property type="entry name" value="RT_LTR"/>
    <property type="match status" value="1"/>
</dbReference>
<comment type="caution">
    <text evidence="3">The sequence shown here is derived from an EMBL/GenBank/DDBJ whole genome shotgun (WGS) entry which is preliminary data.</text>
</comment>
<dbReference type="InterPro" id="IPR012337">
    <property type="entry name" value="RNaseH-like_sf"/>
</dbReference>
<dbReference type="Pfam" id="PF17919">
    <property type="entry name" value="RT_RNaseH_2"/>
    <property type="match status" value="1"/>
</dbReference>
<evidence type="ECO:0000313" key="3">
    <source>
        <dbReference type="EMBL" id="KAG2830777.1"/>
    </source>
</evidence>
<proteinExistence type="predicted"/>
<dbReference type="InterPro" id="IPR000477">
    <property type="entry name" value="RT_dom"/>
</dbReference>
<name>A0A8T0Y1S8_9STRA</name>
<evidence type="ECO:0000259" key="2">
    <source>
        <dbReference type="PROSITE" id="PS50878"/>
    </source>
</evidence>
<dbReference type="Gene3D" id="3.30.70.270">
    <property type="match status" value="2"/>
</dbReference>
<dbReference type="VEuPathDB" id="FungiDB:PC110_g23253"/>
<dbReference type="InterPro" id="IPR043128">
    <property type="entry name" value="Rev_trsase/Diguanyl_cyclase"/>
</dbReference>
<protein>
    <recommendedName>
        <fullName evidence="2">Reverse transcriptase domain-containing protein</fullName>
    </recommendedName>
</protein>
<dbReference type="SUPFAM" id="SSF56672">
    <property type="entry name" value="DNA/RNA polymerases"/>
    <property type="match status" value="1"/>
</dbReference>
<dbReference type="PROSITE" id="PS50878">
    <property type="entry name" value="RT_POL"/>
    <property type="match status" value="1"/>
</dbReference>
<dbReference type="InterPro" id="IPR050951">
    <property type="entry name" value="Retrovirus_Pol_polyprotein"/>
</dbReference>
<dbReference type="FunFam" id="3.30.70.270:FF:000063">
    <property type="entry name" value="Zinc knuckle domaincontaining protein"/>
    <property type="match status" value="1"/>
</dbReference>
<dbReference type="Gene3D" id="1.10.340.70">
    <property type="match status" value="1"/>
</dbReference>
<dbReference type="CDD" id="cd09274">
    <property type="entry name" value="RNase_HI_RT_Ty3"/>
    <property type="match status" value="1"/>
</dbReference>
<dbReference type="AlphaFoldDB" id="A0A8T0Y1S8"/>
<dbReference type="VEuPathDB" id="FungiDB:PC110_g2799"/>
<evidence type="ECO:0000256" key="1">
    <source>
        <dbReference type="ARBA" id="ARBA00023268"/>
    </source>
</evidence>
<dbReference type="Pfam" id="PF00078">
    <property type="entry name" value="RVT_1"/>
    <property type="match status" value="1"/>
</dbReference>